<dbReference type="KEGG" id="aacx:DEACI_2307"/>
<keyword evidence="4" id="KW-0812">Transmembrane</keyword>
<feature type="transmembrane region" description="Helical" evidence="4">
    <location>
        <begin position="446"/>
        <end position="471"/>
    </location>
</feature>
<accession>A0A8S0X5H0</accession>
<evidence type="ECO:0000256" key="3">
    <source>
        <dbReference type="SAM" id="MobiDB-lite"/>
    </source>
</evidence>
<feature type="region of interest" description="Disordered" evidence="3">
    <location>
        <begin position="513"/>
        <end position="541"/>
    </location>
</feature>
<dbReference type="Pfam" id="PF03323">
    <property type="entry name" value="GerA"/>
    <property type="match status" value="1"/>
</dbReference>
<evidence type="ECO:0000313" key="7">
    <source>
        <dbReference type="Proteomes" id="UP001071230"/>
    </source>
</evidence>
<name>A0A8S0X5H0_9FIRM</name>
<reference evidence="6" key="1">
    <citation type="submission" date="2014-11" db="EMBL/GenBank/DDBJ databases">
        <authorList>
            <person name="Hornung B.V."/>
        </authorList>
    </citation>
    <scope>NUCLEOTIDE SEQUENCE</scope>
    <source>
        <strain evidence="6">INE</strain>
    </source>
</reference>
<evidence type="ECO:0000313" key="5">
    <source>
        <dbReference type="EMBL" id="CAA7601640.1"/>
    </source>
</evidence>
<evidence type="ECO:0000313" key="6">
    <source>
        <dbReference type="EMBL" id="CEJ07127.1"/>
    </source>
</evidence>
<feature type="transmembrane region" description="Helical" evidence="4">
    <location>
        <begin position="324"/>
        <end position="343"/>
    </location>
</feature>
<dbReference type="InterPro" id="IPR050768">
    <property type="entry name" value="UPF0353/GerABKA_families"/>
</dbReference>
<dbReference type="Proteomes" id="UP000836597">
    <property type="component" value="Chromosome"/>
</dbReference>
<dbReference type="EMBL" id="CDGJ01000037">
    <property type="protein sequence ID" value="CEJ07127.1"/>
    <property type="molecule type" value="Genomic_DNA"/>
</dbReference>
<feature type="compositionally biased region" description="Low complexity" evidence="3">
    <location>
        <begin position="8"/>
        <end position="17"/>
    </location>
</feature>
<feature type="region of interest" description="Disordered" evidence="3">
    <location>
        <begin position="1"/>
        <end position="35"/>
    </location>
</feature>
<dbReference type="PIRSF" id="PIRSF005690">
    <property type="entry name" value="GerBA"/>
    <property type="match status" value="1"/>
</dbReference>
<feature type="compositionally biased region" description="Basic and acidic residues" evidence="3">
    <location>
        <begin position="513"/>
        <end position="533"/>
    </location>
</feature>
<dbReference type="PANTHER" id="PTHR22550:SF5">
    <property type="entry name" value="LEUCINE ZIPPER PROTEIN 4"/>
    <property type="match status" value="1"/>
</dbReference>
<dbReference type="Proteomes" id="UP001071230">
    <property type="component" value="Unassembled WGS sequence"/>
</dbReference>
<protein>
    <submittedName>
        <fullName evidence="5">Bacillus/Clostridium Ger spore germination protein</fullName>
    </submittedName>
    <submittedName>
        <fullName evidence="6">Spore germination protein KA</fullName>
    </submittedName>
</protein>
<keyword evidence="4" id="KW-1133">Transmembrane helix</keyword>
<dbReference type="RefSeq" id="WP_240986812.1">
    <property type="nucleotide sequence ID" value="NZ_CDGJ01000037.1"/>
</dbReference>
<dbReference type="InterPro" id="IPR004995">
    <property type="entry name" value="Spore_Ger"/>
</dbReference>
<feature type="transmembrane region" description="Helical" evidence="4">
    <location>
        <begin position="419"/>
        <end position="437"/>
    </location>
</feature>
<reference evidence="5" key="2">
    <citation type="submission" date="2020-01" db="EMBL/GenBank/DDBJ databases">
        <authorList>
            <person name="Hornung B."/>
        </authorList>
    </citation>
    <scope>NUCLEOTIDE SEQUENCE</scope>
    <source>
        <strain evidence="5">PacBioINE</strain>
    </source>
</reference>
<dbReference type="GO" id="GO:0009847">
    <property type="term" value="P:spore germination"/>
    <property type="evidence" value="ECO:0007669"/>
    <property type="project" value="InterPro"/>
</dbReference>
<keyword evidence="2 4" id="KW-0472">Membrane</keyword>
<evidence type="ECO:0000256" key="4">
    <source>
        <dbReference type="SAM" id="Phobius"/>
    </source>
</evidence>
<dbReference type="AlphaFoldDB" id="A0A8S0X5H0"/>
<comment type="similarity">
    <text evidence="1">Belongs to the GerABKA family.</text>
</comment>
<dbReference type="EMBL" id="LR746496">
    <property type="protein sequence ID" value="CAA7601640.1"/>
    <property type="molecule type" value="Genomic_DNA"/>
</dbReference>
<organism evidence="5">
    <name type="scientific">Acididesulfobacillus acetoxydans</name>
    <dbReference type="NCBI Taxonomy" id="1561005"/>
    <lineage>
        <taxon>Bacteria</taxon>
        <taxon>Bacillati</taxon>
        <taxon>Bacillota</taxon>
        <taxon>Clostridia</taxon>
        <taxon>Eubacteriales</taxon>
        <taxon>Peptococcaceae</taxon>
        <taxon>Acididesulfobacillus</taxon>
    </lineage>
</organism>
<evidence type="ECO:0000256" key="2">
    <source>
        <dbReference type="ARBA" id="ARBA00023136"/>
    </source>
</evidence>
<evidence type="ECO:0000256" key="1">
    <source>
        <dbReference type="ARBA" id="ARBA00005278"/>
    </source>
</evidence>
<dbReference type="GO" id="GO:0016020">
    <property type="term" value="C:membrane"/>
    <property type="evidence" value="ECO:0007669"/>
    <property type="project" value="InterPro"/>
</dbReference>
<gene>
    <name evidence="6" type="ORF">DEACI_1585</name>
    <name evidence="5" type="ORF">DEACI_2307</name>
</gene>
<dbReference type="PANTHER" id="PTHR22550">
    <property type="entry name" value="SPORE GERMINATION PROTEIN"/>
    <property type="match status" value="1"/>
</dbReference>
<sequence length="541" mass="59597">MGKELLKKALGWAGKKGSPQDRPPQPEEKRPLSTNWDENQKNLREVFSQCADAVFQETSFNAEQPLRILLVYLETLTDQAQISQTIIKSLQQGPLELPDEVRISPATSPEVLQKHVLSACHPQTSTDLLELTKFVLGGNIGILIEGSSLAVVVPAQGGQARPINEPENEPNIRGPRDGFVESLKTNISLIRRRLRTSRLKVETLELGLLTKTAVAVCYVEGLARPEMVEEVRRRLRRINVDAVLGSGYVEEFIADESISLFPLILTTERPDRVTAALLEGRIGILVENSPSTMVVPCTFISLLQASEDYYVTAPFSTFIRLLRFVALNIALLLPAVTVAVFSFHQELVPVTLLSTVSNTRQDVPFPIFIEVLLMEVTFELLREAGLRLPKTIGQAVSTVGGLVIGQAAVEAGYFSPLPVIVVALTAIASFTAPNYIVGTSIRILRFFLLILAALLGGVGIMLGLMAILAHLTALRSFGIPYLSPFAPMSPADLKDSFVRVPWWAMITRPRLEGVREPQRQDPDQGPKKPERSGIRKGRRRP</sequence>
<proteinExistence type="inferred from homology"/>
<keyword evidence="7" id="KW-1185">Reference proteome</keyword>